<feature type="compositionally biased region" description="Pro residues" evidence="3">
    <location>
        <begin position="96"/>
        <end position="105"/>
    </location>
</feature>
<evidence type="ECO:0000256" key="2">
    <source>
        <dbReference type="PROSITE-ProRule" id="PRU00335"/>
    </source>
</evidence>
<dbReference type="RefSeq" id="WP_245876781.1">
    <property type="nucleotide sequence ID" value="NZ_JBITDR010000004.1"/>
</dbReference>
<sequence length="261" mass="27768">MTSRDTGTRTRKAPAERRHEIIRAAARVGLAEGLECVTLRRIADELGVQPGLVGHYFPAADTLVADAFTSATMAELDGLLPAAPADPTDLERPKGPATPAPPGHPESPAAPKDPAAPADPDRPGHKDPLSTLRRFFTLIASTEFDNVSKLWLNARHLSRYRPVLRDHVIDQELLWCRRIEQLIATGASAGVFRCANPWAAAVRILVAIDGSSAYINTSADTRTAPIADLARTVAETELALPPGSLAAEGTTMLPAASTGPR</sequence>
<dbReference type="Proteomes" id="UP000186455">
    <property type="component" value="Unassembled WGS sequence"/>
</dbReference>
<dbReference type="STRING" id="1048205.AB852_14430"/>
<dbReference type="GO" id="GO:0003700">
    <property type="term" value="F:DNA-binding transcription factor activity"/>
    <property type="evidence" value="ECO:0007669"/>
    <property type="project" value="TreeGrafter"/>
</dbReference>
<dbReference type="GO" id="GO:0000976">
    <property type="term" value="F:transcription cis-regulatory region binding"/>
    <property type="evidence" value="ECO:0007669"/>
    <property type="project" value="TreeGrafter"/>
</dbReference>
<proteinExistence type="predicted"/>
<dbReference type="EMBL" id="LFBV01000003">
    <property type="protein sequence ID" value="OKH93894.1"/>
    <property type="molecule type" value="Genomic_DNA"/>
</dbReference>
<comment type="caution">
    <text evidence="5">The sequence shown here is derived from an EMBL/GenBank/DDBJ whole genome shotgun (WGS) entry which is preliminary data.</text>
</comment>
<feature type="DNA-binding region" description="H-T-H motif" evidence="2">
    <location>
        <begin position="38"/>
        <end position="57"/>
    </location>
</feature>
<feature type="compositionally biased region" description="Low complexity" evidence="3">
    <location>
        <begin position="109"/>
        <end position="118"/>
    </location>
</feature>
<dbReference type="InterPro" id="IPR009057">
    <property type="entry name" value="Homeodomain-like_sf"/>
</dbReference>
<accession>A0A1Q4V7U4</accession>
<organism evidence="5 6">
    <name type="scientific">Streptomyces uncialis</name>
    <dbReference type="NCBI Taxonomy" id="1048205"/>
    <lineage>
        <taxon>Bacteria</taxon>
        <taxon>Bacillati</taxon>
        <taxon>Actinomycetota</taxon>
        <taxon>Actinomycetes</taxon>
        <taxon>Kitasatosporales</taxon>
        <taxon>Streptomycetaceae</taxon>
        <taxon>Streptomyces</taxon>
    </lineage>
</organism>
<protein>
    <submittedName>
        <fullName evidence="5">TetR family transcriptional regulator</fullName>
    </submittedName>
</protein>
<feature type="region of interest" description="Disordered" evidence="3">
    <location>
        <begin position="80"/>
        <end position="127"/>
    </location>
</feature>
<keyword evidence="6" id="KW-1185">Reference proteome</keyword>
<keyword evidence="1 2" id="KW-0238">DNA-binding</keyword>
<dbReference type="InterPro" id="IPR001647">
    <property type="entry name" value="HTH_TetR"/>
</dbReference>
<dbReference type="PROSITE" id="PS50977">
    <property type="entry name" value="HTH_TETR_2"/>
    <property type="match status" value="1"/>
</dbReference>
<evidence type="ECO:0000256" key="1">
    <source>
        <dbReference type="ARBA" id="ARBA00023125"/>
    </source>
</evidence>
<gene>
    <name evidence="5" type="ORF">AB852_14430</name>
</gene>
<reference evidence="5 6" key="1">
    <citation type="submission" date="2015-06" db="EMBL/GenBank/DDBJ databases">
        <title>Cloning and characterization of the uncialamcin biosynthetic gene cluster.</title>
        <authorList>
            <person name="Yan X."/>
            <person name="Huang T."/>
            <person name="Ge H."/>
            <person name="Shen B."/>
        </authorList>
    </citation>
    <scope>NUCLEOTIDE SEQUENCE [LARGE SCALE GENOMIC DNA]</scope>
    <source>
        <strain evidence="5 6">DCA2648</strain>
    </source>
</reference>
<feature type="domain" description="HTH tetR-type" evidence="4">
    <location>
        <begin position="15"/>
        <end position="75"/>
    </location>
</feature>
<dbReference type="PANTHER" id="PTHR30055:SF200">
    <property type="entry name" value="HTH-TYPE TRANSCRIPTIONAL REPRESSOR BDCR"/>
    <property type="match status" value="1"/>
</dbReference>
<evidence type="ECO:0000259" key="4">
    <source>
        <dbReference type="PROSITE" id="PS50977"/>
    </source>
</evidence>
<dbReference type="PANTHER" id="PTHR30055">
    <property type="entry name" value="HTH-TYPE TRANSCRIPTIONAL REGULATOR RUTR"/>
    <property type="match status" value="1"/>
</dbReference>
<dbReference type="AlphaFoldDB" id="A0A1Q4V7U4"/>
<dbReference type="SUPFAM" id="SSF46689">
    <property type="entry name" value="Homeodomain-like"/>
    <property type="match status" value="1"/>
</dbReference>
<dbReference type="Gene3D" id="1.10.357.10">
    <property type="entry name" value="Tetracycline Repressor, domain 2"/>
    <property type="match status" value="2"/>
</dbReference>
<evidence type="ECO:0000313" key="5">
    <source>
        <dbReference type="EMBL" id="OKH93894.1"/>
    </source>
</evidence>
<evidence type="ECO:0000256" key="3">
    <source>
        <dbReference type="SAM" id="MobiDB-lite"/>
    </source>
</evidence>
<dbReference type="SUPFAM" id="SSF48498">
    <property type="entry name" value="Tetracyclin repressor-like, C-terminal domain"/>
    <property type="match status" value="1"/>
</dbReference>
<dbReference type="InterPro" id="IPR050109">
    <property type="entry name" value="HTH-type_TetR-like_transc_reg"/>
</dbReference>
<evidence type="ECO:0000313" key="6">
    <source>
        <dbReference type="Proteomes" id="UP000186455"/>
    </source>
</evidence>
<dbReference type="InterPro" id="IPR036271">
    <property type="entry name" value="Tet_transcr_reg_TetR-rel_C_sf"/>
</dbReference>
<name>A0A1Q4V7U4_9ACTN</name>
<dbReference type="Pfam" id="PF00440">
    <property type="entry name" value="TetR_N"/>
    <property type="match status" value="1"/>
</dbReference>